<keyword evidence="2" id="KW-0677">Repeat</keyword>
<evidence type="ECO:0000313" key="5">
    <source>
        <dbReference type="EMBL" id="RKP18300.1"/>
    </source>
</evidence>
<keyword evidence="1 3" id="KW-0732">Signal</keyword>
<dbReference type="Gene3D" id="2.80.10.50">
    <property type="match status" value="1"/>
</dbReference>
<feature type="chain" id="PRO_5020324249" description="MIR domain-containing protein" evidence="3">
    <location>
        <begin position="28"/>
        <end position="193"/>
    </location>
</feature>
<accession>A0A4P9YIX2</accession>
<dbReference type="InterPro" id="IPR036300">
    <property type="entry name" value="MIR_dom_sf"/>
</dbReference>
<evidence type="ECO:0000259" key="4">
    <source>
        <dbReference type="PROSITE" id="PS50919"/>
    </source>
</evidence>
<dbReference type="Proteomes" id="UP000281549">
    <property type="component" value="Unassembled WGS sequence"/>
</dbReference>
<reference evidence="6" key="1">
    <citation type="journal article" date="2018" name="Nat. Microbiol.">
        <title>Leveraging single-cell genomics to expand the fungal tree of life.</title>
        <authorList>
            <person name="Ahrendt S.R."/>
            <person name="Quandt C.A."/>
            <person name="Ciobanu D."/>
            <person name="Clum A."/>
            <person name="Salamov A."/>
            <person name="Andreopoulos B."/>
            <person name="Cheng J.F."/>
            <person name="Woyke T."/>
            <person name="Pelin A."/>
            <person name="Henrissat B."/>
            <person name="Reynolds N.K."/>
            <person name="Benny G.L."/>
            <person name="Smith M.E."/>
            <person name="James T.Y."/>
            <person name="Grigoriev I.V."/>
        </authorList>
    </citation>
    <scope>NUCLEOTIDE SEQUENCE [LARGE SCALE GENOMIC DNA]</scope>
    <source>
        <strain evidence="6">CSF55</strain>
    </source>
</reference>
<evidence type="ECO:0000256" key="2">
    <source>
        <dbReference type="ARBA" id="ARBA00022737"/>
    </source>
</evidence>
<dbReference type="CDD" id="cd23279">
    <property type="entry name" value="beta-trefoil_MIR_SDF2-like"/>
    <property type="match status" value="1"/>
</dbReference>
<dbReference type="SMART" id="SM00472">
    <property type="entry name" value="MIR"/>
    <property type="match status" value="3"/>
</dbReference>
<dbReference type="EMBL" id="ML005500">
    <property type="protein sequence ID" value="RKP18300.1"/>
    <property type="molecule type" value="Genomic_DNA"/>
</dbReference>
<dbReference type="AlphaFoldDB" id="A0A4P9YIX2"/>
<evidence type="ECO:0000256" key="3">
    <source>
        <dbReference type="SAM" id="SignalP"/>
    </source>
</evidence>
<evidence type="ECO:0000256" key="1">
    <source>
        <dbReference type="ARBA" id="ARBA00022729"/>
    </source>
</evidence>
<name>A0A4P9YIX2_ROZAC</name>
<organism evidence="5 6">
    <name type="scientific">Rozella allomycis (strain CSF55)</name>
    <dbReference type="NCBI Taxonomy" id="988480"/>
    <lineage>
        <taxon>Eukaryota</taxon>
        <taxon>Fungi</taxon>
        <taxon>Fungi incertae sedis</taxon>
        <taxon>Cryptomycota</taxon>
        <taxon>Cryptomycota incertae sedis</taxon>
        <taxon>Rozella</taxon>
    </lineage>
</organism>
<dbReference type="InterPro" id="IPR016093">
    <property type="entry name" value="MIR_motif"/>
</dbReference>
<evidence type="ECO:0000313" key="6">
    <source>
        <dbReference type="Proteomes" id="UP000281549"/>
    </source>
</evidence>
<dbReference type="Pfam" id="PF02815">
    <property type="entry name" value="MIR"/>
    <property type="match status" value="1"/>
</dbReference>
<protein>
    <recommendedName>
        <fullName evidence="4">MIR domain-containing protein</fullName>
    </recommendedName>
</protein>
<dbReference type="PROSITE" id="PS50919">
    <property type="entry name" value="MIR"/>
    <property type="match status" value="1"/>
</dbReference>
<sequence>PPIEMILNLMEYLISVIFLLSLNQTSAFHVDEEFKYVTLGSLIKLTHKSTSYKLHSHNVMYSTGSQQQRVRDCNKLKSQKIKCGQNIRLKHSETKKYLHSHYHTSVLSNNQEISAYDGSDSGDNWTLECSKTFWERENDVRLKHADTKMYLTTSSSYSFTQGPIPGQLEVHGYAIKNNNNIWIAQEGYYFQQE</sequence>
<feature type="non-terminal residue" evidence="5">
    <location>
        <position position="1"/>
    </location>
</feature>
<feature type="signal peptide" evidence="3">
    <location>
        <begin position="1"/>
        <end position="27"/>
    </location>
</feature>
<proteinExistence type="predicted"/>
<dbReference type="PANTHER" id="PTHR46809:SF2">
    <property type="entry name" value="GH21273P"/>
    <property type="match status" value="1"/>
</dbReference>
<feature type="domain" description="MIR" evidence="4">
    <location>
        <begin position="78"/>
        <end position="130"/>
    </location>
</feature>
<dbReference type="PANTHER" id="PTHR46809">
    <property type="entry name" value="STROMAL CELL-DERIVED FACTOR 2-LIKE PROTEIN"/>
    <property type="match status" value="1"/>
</dbReference>
<dbReference type="SUPFAM" id="SSF82109">
    <property type="entry name" value="MIR domain"/>
    <property type="match status" value="1"/>
</dbReference>
<gene>
    <name evidence="5" type="ORF">ROZALSC1DRAFT_29993</name>
</gene>